<proteinExistence type="predicted"/>
<dbReference type="AlphaFoldDB" id="A0A914Q3U1"/>
<keyword evidence="2" id="KW-1185">Reference proteome</keyword>
<organism evidence="2 3">
    <name type="scientific">Panagrolaimus davidi</name>
    <dbReference type="NCBI Taxonomy" id="227884"/>
    <lineage>
        <taxon>Eukaryota</taxon>
        <taxon>Metazoa</taxon>
        <taxon>Ecdysozoa</taxon>
        <taxon>Nematoda</taxon>
        <taxon>Chromadorea</taxon>
        <taxon>Rhabditida</taxon>
        <taxon>Tylenchina</taxon>
        <taxon>Panagrolaimomorpha</taxon>
        <taxon>Panagrolaimoidea</taxon>
        <taxon>Panagrolaimidae</taxon>
        <taxon>Panagrolaimus</taxon>
    </lineage>
</organism>
<feature type="compositionally biased region" description="Acidic residues" evidence="1">
    <location>
        <begin position="29"/>
        <end position="52"/>
    </location>
</feature>
<sequence>MSFLADYAKSAIIQAQKRIDTVLDIKPEEAEEEEEEIEEENILQNDGIEDVSEGASNVGRDIVNVGEEESKSEKPDAWQLDGPSQNDPVIISEPNPMRDLHVHGDVVICPDSPNSVRIYVFILVKKTVQTIFVLL</sequence>
<evidence type="ECO:0000313" key="3">
    <source>
        <dbReference type="WBParaSite" id="PDA_v2.g25912.t1"/>
    </source>
</evidence>
<name>A0A914Q3U1_9BILA</name>
<reference evidence="3" key="1">
    <citation type="submission" date="2022-11" db="UniProtKB">
        <authorList>
            <consortium name="WormBaseParasite"/>
        </authorList>
    </citation>
    <scope>IDENTIFICATION</scope>
</reference>
<evidence type="ECO:0000313" key="2">
    <source>
        <dbReference type="Proteomes" id="UP000887578"/>
    </source>
</evidence>
<feature type="region of interest" description="Disordered" evidence="1">
    <location>
        <begin position="65"/>
        <end position="95"/>
    </location>
</feature>
<feature type="region of interest" description="Disordered" evidence="1">
    <location>
        <begin position="28"/>
        <end position="53"/>
    </location>
</feature>
<dbReference type="Proteomes" id="UP000887578">
    <property type="component" value="Unplaced"/>
</dbReference>
<accession>A0A914Q3U1</accession>
<dbReference type="WBParaSite" id="PDA_v2.g25912.t1">
    <property type="protein sequence ID" value="PDA_v2.g25912.t1"/>
    <property type="gene ID" value="PDA_v2.g25912"/>
</dbReference>
<protein>
    <submittedName>
        <fullName evidence="3">Uncharacterized protein</fullName>
    </submittedName>
</protein>
<evidence type="ECO:0000256" key="1">
    <source>
        <dbReference type="SAM" id="MobiDB-lite"/>
    </source>
</evidence>